<dbReference type="Pfam" id="PF06941">
    <property type="entry name" value="NT5C"/>
    <property type="match status" value="1"/>
</dbReference>
<gene>
    <name evidence="2" type="ORF">GTC6_14291</name>
</gene>
<dbReference type="InterPro" id="IPR036412">
    <property type="entry name" value="HAD-like_sf"/>
</dbReference>
<evidence type="ECO:0000256" key="1">
    <source>
        <dbReference type="ARBA" id="ARBA00009589"/>
    </source>
</evidence>
<dbReference type="Gene3D" id="3.40.50.1000">
    <property type="entry name" value="HAD superfamily/HAD-like"/>
    <property type="match status" value="1"/>
</dbReference>
<dbReference type="PANTHER" id="PTHR16504">
    <property type="entry name" value="5'(3')-DEOXYRIBONUCLEOTIDASE"/>
    <property type="match status" value="1"/>
</dbReference>
<dbReference type="GO" id="GO:0008253">
    <property type="term" value="F:5'-nucleotidase activity"/>
    <property type="evidence" value="ECO:0007669"/>
    <property type="project" value="InterPro"/>
</dbReference>
<evidence type="ECO:0000313" key="3">
    <source>
        <dbReference type="Proteomes" id="UP000013569"/>
    </source>
</evidence>
<proteinExistence type="inferred from homology"/>
<dbReference type="InterPro" id="IPR023214">
    <property type="entry name" value="HAD_sf"/>
</dbReference>
<evidence type="ECO:0000313" key="2">
    <source>
        <dbReference type="EMBL" id="EON32159.1"/>
    </source>
</evidence>
<protein>
    <submittedName>
        <fullName evidence="2">5 nucleotidase deoxy cytosolic type C</fullName>
    </submittedName>
</protein>
<dbReference type="PATRIC" id="fig|1316928.3.peg.2885"/>
<dbReference type="Proteomes" id="UP000013569">
    <property type="component" value="Unassembled WGS sequence"/>
</dbReference>
<dbReference type="InterPro" id="IPR010708">
    <property type="entry name" value="5'(3')-deoxyribonucleotidase"/>
</dbReference>
<accession>R7Y8T2</accession>
<organism evidence="2 3">
    <name type="scientific">Gordonia terrae C-6</name>
    <dbReference type="NCBI Taxonomy" id="1316928"/>
    <lineage>
        <taxon>Bacteria</taxon>
        <taxon>Bacillati</taxon>
        <taxon>Actinomycetota</taxon>
        <taxon>Actinomycetes</taxon>
        <taxon>Mycobacteriales</taxon>
        <taxon>Gordoniaceae</taxon>
        <taxon>Gordonia</taxon>
    </lineage>
</organism>
<name>R7Y8T2_9ACTN</name>
<dbReference type="PANTHER" id="PTHR16504:SF4">
    <property type="entry name" value="5'(3')-DEOXYRIBONUCLEOTIDASE"/>
    <property type="match status" value="1"/>
</dbReference>
<sequence>MDNTLVDFQSGIDRLSEVERRRFEGDLDDVSGIFSLMDPMPGAIEAFHELSHLFDTYILSTAPWDNPLAWTEKLLWVKMHLGRDEESPAYKRLILSHHKNLNVGHFIIDDRIARGVDQFEGTHIHFGQPDFENWEKVVAHLRPLADS</sequence>
<dbReference type="EMBL" id="AQPW01000016">
    <property type="protein sequence ID" value="EON32159.1"/>
    <property type="molecule type" value="Genomic_DNA"/>
</dbReference>
<dbReference type="GO" id="GO:0009223">
    <property type="term" value="P:pyrimidine deoxyribonucleotide catabolic process"/>
    <property type="evidence" value="ECO:0007669"/>
    <property type="project" value="TreeGrafter"/>
</dbReference>
<dbReference type="SUPFAM" id="SSF56784">
    <property type="entry name" value="HAD-like"/>
    <property type="match status" value="1"/>
</dbReference>
<comment type="similarity">
    <text evidence="1">Belongs to the 5'(3')-deoxyribonucleotidase family.</text>
</comment>
<dbReference type="AlphaFoldDB" id="R7Y8T2"/>
<comment type="caution">
    <text evidence="2">The sequence shown here is derived from an EMBL/GenBank/DDBJ whole genome shotgun (WGS) entry which is preliminary data.</text>
</comment>
<reference evidence="2 3" key="1">
    <citation type="journal article" date="2013" name="Genome Announc.">
        <title>Draft Genome Sequence of a Benzothiophene-Desulfurizing Bacterium, Gordona terrae Strain C-6.</title>
        <authorList>
            <person name="Wang W."/>
            <person name="Ma T."/>
            <person name="Ren Y."/>
            <person name="Li G."/>
        </authorList>
    </citation>
    <scope>NUCLEOTIDE SEQUENCE [LARGE SCALE GENOMIC DNA]</scope>
    <source>
        <strain evidence="2 3">C-6</strain>
    </source>
</reference>